<dbReference type="EMBL" id="GL434631">
    <property type="protein sequence ID" value="EFN74712.1"/>
    <property type="molecule type" value="Genomic_DNA"/>
</dbReference>
<evidence type="ECO:0000313" key="1">
    <source>
        <dbReference type="EMBL" id="EFN74712.1"/>
    </source>
</evidence>
<evidence type="ECO:0000313" key="2">
    <source>
        <dbReference type="Proteomes" id="UP000000311"/>
    </source>
</evidence>
<dbReference type="AlphaFoldDB" id="E1ZVS8"/>
<sequence>MAIVLVAELEFGKANLEPLLTHSVCYLLQLKKNRRRSIRVLVTFFIPETVCMCVLVIVKQNYNTDNDESIDESNDLRSVEAIDNKSIDFEKSIQLFTDMMDSKMLYQESNTELNVEFSNNNKYSETMDIDDSNDSKSMHYDESIVFDKSVQSFPDTMDSDIQEMQYQVSNTHISNVENGVEDDEYFVVETIEKGSLNKDDIKENLPEGRRIVDFAFLWKEIRRESHHLLRNLCKKLKNVTFK</sequence>
<protein>
    <submittedName>
        <fullName evidence="1">Uncharacterized protein</fullName>
    </submittedName>
</protein>
<proteinExistence type="predicted"/>
<name>E1ZVS8_CAMFO</name>
<keyword evidence="2" id="KW-1185">Reference proteome</keyword>
<reference evidence="1 2" key="1">
    <citation type="journal article" date="2010" name="Science">
        <title>Genomic comparison of the ants Camponotus floridanus and Harpegnathos saltator.</title>
        <authorList>
            <person name="Bonasio R."/>
            <person name="Zhang G."/>
            <person name="Ye C."/>
            <person name="Mutti N.S."/>
            <person name="Fang X."/>
            <person name="Qin N."/>
            <person name="Donahue G."/>
            <person name="Yang P."/>
            <person name="Li Q."/>
            <person name="Li C."/>
            <person name="Zhang P."/>
            <person name="Huang Z."/>
            <person name="Berger S.L."/>
            <person name="Reinberg D."/>
            <person name="Wang J."/>
            <person name="Liebig J."/>
        </authorList>
    </citation>
    <scope>NUCLEOTIDE SEQUENCE [LARGE SCALE GENOMIC DNA]</scope>
    <source>
        <strain evidence="2">C129</strain>
    </source>
</reference>
<dbReference type="InParanoid" id="E1ZVS8"/>
<gene>
    <name evidence="1" type="ORF">EAG_02905</name>
</gene>
<accession>E1ZVS8</accession>
<organism evidence="2">
    <name type="scientific">Camponotus floridanus</name>
    <name type="common">Florida carpenter ant</name>
    <dbReference type="NCBI Taxonomy" id="104421"/>
    <lineage>
        <taxon>Eukaryota</taxon>
        <taxon>Metazoa</taxon>
        <taxon>Ecdysozoa</taxon>
        <taxon>Arthropoda</taxon>
        <taxon>Hexapoda</taxon>
        <taxon>Insecta</taxon>
        <taxon>Pterygota</taxon>
        <taxon>Neoptera</taxon>
        <taxon>Endopterygota</taxon>
        <taxon>Hymenoptera</taxon>
        <taxon>Apocrita</taxon>
        <taxon>Aculeata</taxon>
        <taxon>Formicoidea</taxon>
        <taxon>Formicidae</taxon>
        <taxon>Formicinae</taxon>
        <taxon>Camponotus</taxon>
    </lineage>
</organism>
<dbReference type="OrthoDB" id="4777606at2759"/>
<dbReference type="Proteomes" id="UP000000311">
    <property type="component" value="Unassembled WGS sequence"/>
</dbReference>